<dbReference type="GeneID" id="54557377"/>
<protein>
    <submittedName>
        <fullName evidence="1">Uncharacterized protein</fullName>
    </submittedName>
</protein>
<gene>
    <name evidence="1" type="ORF">M409DRAFT_17550</name>
</gene>
<dbReference type="PANTHER" id="PTHR35040">
    <property type="match status" value="1"/>
</dbReference>
<keyword evidence="2" id="KW-1185">Reference proteome</keyword>
<dbReference type="InterPro" id="IPR021986">
    <property type="entry name" value="Spherulin4"/>
</dbReference>
<dbReference type="AlphaFoldDB" id="A0A6A6CYQ7"/>
<dbReference type="EMBL" id="ML993581">
    <property type="protein sequence ID" value="KAF2172314.1"/>
    <property type="molecule type" value="Genomic_DNA"/>
</dbReference>
<evidence type="ECO:0000313" key="2">
    <source>
        <dbReference type="Proteomes" id="UP000799537"/>
    </source>
</evidence>
<dbReference type="PANTHER" id="PTHR35040:SF9">
    <property type="entry name" value="4-LIKE CELL SURFACE PROTEIN, PUTATIVE (AFU_ORTHOLOGUE AFUA_4G14080)-RELATED"/>
    <property type="match status" value="1"/>
</dbReference>
<dbReference type="RefSeq" id="XP_033673203.1">
    <property type="nucleotide sequence ID" value="XM_033804105.1"/>
</dbReference>
<reference evidence="1" key="1">
    <citation type="journal article" date="2020" name="Stud. Mycol.">
        <title>101 Dothideomycetes genomes: a test case for predicting lifestyles and emergence of pathogens.</title>
        <authorList>
            <person name="Haridas S."/>
            <person name="Albert R."/>
            <person name="Binder M."/>
            <person name="Bloem J."/>
            <person name="Labutti K."/>
            <person name="Salamov A."/>
            <person name="Andreopoulos B."/>
            <person name="Baker S."/>
            <person name="Barry K."/>
            <person name="Bills G."/>
            <person name="Bluhm B."/>
            <person name="Cannon C."/>
            <person name="Castanera R."/>
            <person name="Culley D."/>
            <person name="Daum C."/>
            <person name="Ezra D."/>
            <person name="Gonzalez J."/>
            <person name="Henrissat B."/>
            <person name="Kuo A."/>
            <person name="Liang C."/>
            <person name="Lipzen A."/>
            <person name="Lutzoni F."/>
            <person name="Magnuson J."/>
            <person name="Mondo S."/>
            <person name="Nolan M."/>
            <person name="Ohm R."/>
            <person name="Pangilinan J."/>
            <person name="Park H.-J."/>
            <person name="Ramirez L."/>
            <person name="Alfaro M."/>
            <person name="Sun H."/>
            <person name="Tritt A."/>
            <person name="Yoshinaga Y."/>
            <person name="Zwiers L.-H."/>
            <person name="Turgeon B."/>
            <person name="Goodwin S."/>
            <person name="Spatafora J."/>
            <person name="Crous P."/>
            <person name="Grigoriev I."/>
        </authorList>
    </citation>
    <scope>NUCLEOTIDE SEQUENCE</scope>
    <source>
        <strain evidence="1">ATCC 36951</strain>
    </source>
</reference>
<dbReference type="Proteomes" id="UP000799537">
    <property type="component" value="Unassembled WGS sequence"/>
</dbReference>
<organism evidence="1 2">
    <name type="scientific">Zasmidium cellare ATCC 36951</name>
    <dbReference type="NCBI Taxonomy" id="1080233"/>
    <lineage>
        <taxon>Eukaryota</taxon>
        <taxon>Fungi</taxon>
        <taxon>Dikarya</taxon>
        <taxon>Ascomycota</taxon>
        <taxon>Pezizomycotina</taxon>
        <taxon>Dothideomycetes</taxon>
        <taxon>Dothideomycetidae</taxon>
        <taxon>Mycosphaerellales</taxon>
        <taxon>Mycosphaerellaceae</taxon>
        <taxon>Zasmidium</taxon>
    </lineage>
</organism>
<proteinExistence type="predicted"/>
<name>A0A6A6CYQ7_ZASCE</name>
<accession>A0A6A6CYQ7</accession>
<sequence length="274" mass="29493">MVNYAFVLIPLYIYPESPTTWQPLYNAAQNHPNVTFQVIVNPNSGPGAGACPNGNDTNYINAIATLNSISNIKTLGYIHTAASSTCGSNGQAICVCTQPQSALQANISTYQNWPTAGCSNNNNKDIHIDGIFYDESPSNSTCLDYMRQITSYAKQTLTRGSTALFNTGVAIQETGYWDIADYINVFENNEAALRTVNVTQLTGEGNFASQSTLIVYGYSSGTERLAEDVQDLLSVEDGEGVAGLYVNDLSTFAAFPTVLEQFVADVDVVGQGNQ</sequence>
<dbReference type="Pfam" id="PF12138">
    <property type="entry name" value="Spherulin4"/>
    <property type="match status" value="1"/>
</dbReference>
<dbReference type="OrthoDB" id="5342184at2759"/>
<evidence type="ECO:0000313" key="1">
    <source>
        <dbReference type="EMBL" id="KAF2172314.1"/>
    </source>
</evidence>